<evidence type="ECO:0000259" key="6">
    <source>
        <dbReference type="PROSITE" id="PS50048"/>
    </source>
</evidence>
<evidence type="ECO:0000313" key="8">
    <source>
        <dbReference type="Proteomes" id="UP000053617"/>
    </source>
</evidence>
<protein>
    <recommendedName>
        <fullName evidence="6">Zn(2)-C6 fungal-type domain-containing protein</fullName>
    </recommendedName>
</protein>
<evidence type="ECO:0000256" key="1">
    <source>
        <dbReference type="ARBA" id="ARBA00004123"/>
    </source>
</evidence>
<keyword evidence="5" id="KW-0539">Nucleus</keyword>
<feature type="domain" description="Zn(2)-C6 fungal-type" evidence="6">
    <location>
        <begin position="43"/>
        <end position="71"/>
    </location>
</feature>
<dbReference type="Pfam" id="PF00172">
    <property type="entry name" value="Zn_clus"/>
    <property type="match status" value="1"/>
</dbReference>
<dbReference type="PROSITE" id="PS50048">
    <property type="entry name" value="ZN2_CY6_FUNGAL_2"/>
    <property type="match status" value="1"/>
</dbReference>
<dbReference type="InterPro" id="IPR001138">
    <property type="entry name" value="Zn2Cys6_DnaBD"/>
</dbReference>
<sequence length="600" mass="66731">MSSSSCSAAGTLTGFSFIFDSRPGVGHGKAPKRTNSLGWAATDCHTCQSNRRQCDRRRPRCDTCTHSGVICGGFSQRLDWQPGIASRGKWSGKTFPSRADGSSNRDRAKLRCVKSFTFVQGSRRKRRMTIGADSNGKDSLKSPQSTLVNQAHCLTAHEEESADVVVAPHVGRLMNNPFQLSSRVLEMLDFYRWKFAIVTLTYHVQINPWQMCLPMAFDNPCLMDTIMALGLRYRARISKEAEDLQVLELKERALSSFRANLETAGPTVLIGTILALVGLDYAESGYSDWSVHFQGAHSVIRAAGGIGIAEQDSALQTQIAMLVWYDVTSSLISRRGPIFPRQYVEALTAWRMHSNWTLLALNGFPDELFGAIYDLASKASRGCDAEEVSELERHLSTVQFDAPNGEILFLLNCWRLALLLYCERAIMTQIPCPDQVLDGVGLDDRGTVPSFQHASRGSPRSTDLCSISPAREERRKFLAEEIIWLVRELPPDSAVQKQCLIPVTLAACEIGPDIEQLPFRIMAEEYCRRWSDLSGLRAFDAALGIMEMVWQLVDKGLAIQNVWWGELLHSATRSPAATELTHGAVSEERIHNLSRECLLG</sequence>
<dbReference type="HOGENOM" id="CLU_028540_1_1_1"/>
<dbReference type="VEuPathDB" id="FungiDB:Z518_03126"/>
<dbReference type="GO" id="GO:0003677">
    <property type="term" value="F:DNA binding"/>
    <property type="evidence" value="ECO:0007669"/>
    <property type="project" value="UniProtKB-KW"/>
</dbReference>
<evidence type="ECO:0000313" key="7">
    <source>
        <dbReference type="EMBL" id="KIX08470.1"/>
    </source>
</evidence>
<dbReference type="GeneID" id="25291197"/>
<dbReference type="GO" id="GO:0008270">
    <property type="term" value="F:zinc ion binding"/>
    <property type="evidence" value="ECO:0007669"/>
    <property type="project" value="InterPro"/>
</dbReference>
<dbReference type="STRING" id="1442369.A0A0D2JGM6"/>
<evidence type="ECO:0000256" key="3">
    <source>
        <dbReference type="ARBA" id="ARBA00023125"/>
    </source>
</evidence>
<dbReference type="Pfam" id="PF11951">
    <property type="entry name" value="Fungal_trans_2"/>
    <property type="match status" value="1"/>
</dbReference>
<name>A0A0D2JGM6_9EURO</name>
<dbReference type="SUPFAM" id="SSF57701">
    <property type="entry name" value="Zn2/Cys6 DNA-binding domain"/>
    <property type="match status" value="1"/>
</dbReference>
<dbReference type="GO" id="GO:0005634">
    <property type="term" value="C:nucleus"/>
    <property type="evidence" value="ECO:0007669"/>
    <property type="project" value="UniProtKB-SubCell"/>
</dbReference>
<keyword evidence="3" id="KW-0238">DNA-binding</keyword>
<dbReference type="GO" id="GO:0000981">
    <property type="term" value="F:DNA-binding transcription factor activity, RNA polymerase II-specific"/>
    <property type="evidence" value="ECO:0007669"/>
    <property type="project" value="InterPro"/>
</dbReference>
<dbReference type="PANTHER" id="PTHR37534:SF46">
    <property type="entry name" value="ZN(II)2CYS6 TRANSCRIPTION FACTOR (EUROFUNG)"/>
    <property type="match status" value="1"/>
</dbReference>
<keyword evidence="2" id="KW-0805">Transcription regulation</keyword>
<dbReference type="AlphaFoldDB" id="A0A0D2JGM6"/>
<accession>A0A0D2JGM6</accession>
<organism evidence="7 8">
    <name type="scientific">Rhinocladiella mackenziei CBS 650.93</name>
    <dbReference type="NCBI Taxonomy" id="1442369"/>
    <lineage>
        <taxon>Eukaryota</taxon>
        <taxon>Fungi</taxon>
        <taxon>Dikarya</taxon>
        <taxon>Ascomycota</taxon>
        <taxon>Pezizomycotina</taxon>
        <taxon>Eurotiomycetes</taxon>
        <taxon>Chaetothyriomycetidae</taxon>
        <taxon>Chaetothyriales</taxon>
        <taxon>Herpotrichiellaceae</taxon>
        <taxon>Rhinocladiella</taxon>
    </lineage>
</organism>
<evidence type="ECO:0000256" key="2">
    <source>
        <dbReference type="ARBA" id="ARBA00023015"/>
    </source>
</evidence>
<dbReference type="OrthoDB" id="2015447at2759"/>
<dbReference type="PANTHER" id="PTHR37534">
    <property type="entry name" value="TRANSCRIPTIONAL ACTIVATOR PROTEIN UGA3"/>
    <property type="match status" value="1"/>
</dbReference>
<dbReference type="Proteomes" id="UP000053617">
    <property type="component" value="Unassembled WGS sequence"/>
</dbReference>
<keyword evidence="8" id="KW-1185">Reference proteome</keyword>
<dbReference type="EMBL" id="KN847476">
    <property type="protein sequence ID" value="KIX08470.1"/>
    <property type="molecule type" value="Genomic_DNA"/>
</dbReference>
<evidence type="ECO:0000256" key="5">
    <source>
        <dbReference type="ARBA" id="ARBA00023242"/>
    </source>
</evidence>
<reference evidence="7 8" key="1">
    <citation type="submission" date="2015-01" db="EMBL/GenBank/DDBJ databases">
        <title>The Genome Sequence of Rhinocladiella mackenzie CBS 650.93.</title>
        <authorList>
            <consortium name="The Broad Institute Genomics Platform"/>
            <person name="Cuomo C."/>
            <person name="de Hoog S."/>
            <person name="Gorbushina A."/>
            <person name="Stielow B."/>
            <person name="Teixiera M."/>
            <person name="Abouelleil A."/>
            <person name="Chapman S.B."/>
            <person name="Priest M."/>
            <person name="Young S.K."/>
            <person name="Wortman J."/>
            <person name="Nusbaum C."/>
            <person name="Birren B."/>
        </authorList>
    </citation>
    <scope>NUCLEOTIDE SEQUENCE [LARGE SCALE GENOMIC DNA]</scope>
    <source>
        <strain evidence="7 8">CBS 650.93</strain>
    </source>
</reference>
<keyword evidence="4" id="KW-0804">Transcription</keyword>
<gene>
    <name evidence="7" type="ORF">Z518_03126</name>
</gene>
<dbReference type="InterPro" id="IPR021858">
    <property type="entry name" value="Fun_TF"/>
</dbReference>
<comment type="subcellular location">
    <subcellularLocation>
        <location evidence="1">Nucleus</location>
    </subcellularLocation>
</comment>
<dbReference type="InterPro" id="IPR036864">
    <property type="entry name" value="Zn2-C6_fun-type_DNA-bd_sf"/>
</dbReference>
<dbReference type="RefSeq" id="XP_013275606.1">
    <property type="nucleotide sequence ID" value="XM_013420152.1"/>
</dbReference>
<evidence type="ECO:0000256" key="4">
    <source>
        <dbReference type="ARBA" id="ARBA00023163"/>
    </source>
</evidence>
<proteinExistence type="predicted"/>